<proteinExistence type="predicted"/>
<dbReference type="EMBL" id="HBFX01017506">
    <property type="protein sequence ID" value="CAD8956056.1"/>
    <property type="molecule type" value="Transcribed_RNA"/>
</dbReference>
<reference evidence="1" key="1">
    <citation type="submission" date="2021-01" db="EMBL/GenBank/DDBJ databases">
        <authorList>
            <person name="Corre E."/>
            <person name="Pelletier E."/>
            <person name="Niang G."/>
            <person name="Scheremetjew M."/>
            <person name="Finn R."/>
            <person name="Kale V."/>
            <person name="Holt S."/>
            <person name="Cochrane G."/>
            <person name="Meng A."/>
            <person name="Brown T."/>
            <person name="Cohen L."/>
        </authorList>
    </citation>
    <scope>NUCLEOTIDE SEQUENCE</scope>
    <source>
        <strain evidence="1">CCMP644</strain>
    </source>
</reference>
<protein>
    <submittedName>
        <fullName evidence="1">Uncharacterized protein</fullName>
    </submittedName>
</protein>
<gene>
    <name evidence="1" type="ORF">HAND00432_LOCUS10594</name>
</gene>
<accession>A0A6U2H7A2</accession>
<organism evidence="1">
    <name type="scientific">Hemiselmis andersenii</name>
    <name type="common">Cryptophyte alga</name>
    <dbReference type="NCBI Taxonomy" id="464988"/>
    <lineage>
        <taxon>Eukaryota</taxon>
        <taxon>Cryptophyceae</taxon>
        <taxon>Cryptomonadales</taxon>
        <taxon>Hemiselmidaceae</taxon>
        <taxon>Hemiselmis</taxon>
    </lineage>
</organism>
<evidence type="ECO:0000313" key="1">
    <source>
        <dbReference type="EMBL" id="CAD8956056.1"/>
    </source>
</evidence>
<dbReference type="AlphaFoldDB" id="A0A6U2H7A2"/>
<sequence length="197" mass="21358">MADNSAAVMAAIKDDLDTFYSLTNGNLEPIGLLFSELAGQPVPPNTLLELLDIGEEALKAAQEKKTPPVATKAQLMEAVAKSVDPEDAVDMYKKAFVTHVNRLQNASTVMAEITPALKKLHESHKGDLSKIEAFFCELAPEPHKGKPMPPGMINALLRIPPSNTTCTVEEFLSCMERNMDPGDKAESFTEPIAKHTA</sequence>
<name>A0A6U2H7A2_HEMAN</name>